<dbReference type="WBParaSite" id="ACRNAN_Path_944.g3629.t1">
    <property type="protein sequence ID" value="ACRNAN_Path_944.g3629.t1"/>
    <property type="gene ID" value="ACRNAN_Path_944.g3629"/>
</dbReference>
<reference evidence="3" key="1">
    <citation type="submission" date="2022-11" db="UniProtKB">
        <authorList>
            <consortium name="WormBaseParasite"/>
        </authorList>
    </citation>
    <scope>IDENTIFICATION</scope>
</reference>
<dbReference type="Proteomes" id="UP000887540">
    <property type="component" value="Unplaced"/>
</dbReference>
<proteinExistence type="predicted"/>
<feature type="region of interest" description="Disordered" evidence="1">
    <location>
        <begin position="64"/>
        <end position="95"/>
    </location>
</feature>
<organism evidence="2 3">
    <name type="scientific">Acrobeloides nanus</name>
    <dbReference type="NCBI Taxonomy" id="290746"/>
    <lineage>
        <taxon>Eukaryota</taxon>
        <taxon>Metazoa</taxon>
        <taxon>Ecdysozoa</taxon>
        <taxon>Nematoda</taxon>
        <taxon>Chromadorea</taxon>
        <taxon>Rhabditida</taxon>
        <taxon>Tylenchina</taxon>
        <taxon>Cephalobomorpha</taxon>
        <taxon>Cephaloboidea</taxon>
        <taxon>Cephalobidae</taxon>
        <taxon>Acrobeloides</taxon>
    </lineage>
</organism>
<evidence type="ECO:0000256" key="1">
    <source>
        <dbReference type="SAM" id="MobiDB-lite"/>
    </source>
</evidence>
<feature type="compositionally biased region" description="Polar residues" evidence="1">
    <location>
        <begin position="64"/>
        <end position="73"/>
    </location>
</feature>
<evidence type="ECO:0000313" key="2">
    <source>
        <dbReference type="Proteomes" id="UP000887540"/>
    </source>
</evidence>
<evidence type="ECO:0000313" key="3">
    <source>
        <dbReference type="WBParaSite" id="ACRNAN_Path_944.g3629.t1"/>
    </source>
</evidence>
<keyword evidence="2" id="KW-1185">Reference proteome</keyword>
<protein>
    <submittedName>
        <fullName evidence="3">Uncharacterized protein</fullName>
    </submittedName>
</protein>
<name>A0A914CEB2_9BILA</name>
<feature type="compositionally biased region" description="Low complexity" evidence="1">
    <location>
        <begin position="82"/>
        <end position="92"/>
    </location>
</feature>
<sequence>MWPPTIYQLKRPSVNDNEIVAKQQYDLSVSQAKSSESDLNSNTPAQNNWNIKSLFSLLNSDKSLASQSTTPSPISKLDEYGNSDPSNSSSPPRKYNPLCFFSALPCSSRRKDIYYIPRRESEVERQSF</sequence>
<accession>A0A914CEB2</accession>
<dbReference type="AlphaFoldDB" id="A0A914CEB2"/>